<feature type="transmembrane region" description="Helical" evidence="9">
    <location>
        <begin position="745"/>
        <end position="766"/>
    </location>
</feature>
<proteinExistence type="inferred from homology"/>
<evidence type="ECO:0000256" key="5">
    <source>
        <dbReference type="ARBA" id="ARBA00022692"/>
    </source>
</evidence>
<evidence type="ECO:0000256" key="4">
    <source>
        <dbReference type="ARBA" id="ARBA00022475"/>
    </source>
</evidence>
<dbReference type="GO" id="GO:0006820">
    <property type="term" value="P:monoatomic anion transport"/>
    <property type="evidence" value="ECO:0007669"/>
    <property type="project" value="InterPro"/>
</dbReference>
<dbReference type="PANTHER" id="PTHR11453">
    <property type="entry name" value="ANION EXCHANGE PROTEIN"/>
    <property type="match status" value="1"/>
</dbReference>
<dbReference type="InterPro" id="IPR003020">
    <property type="entry name" value="HCO3_transpt_euk"/>
</dbReference>
<keyword evidence="6 9" id="KW-1133">Transmembrane helix</keyword>
<dbReference type="SUPFAM" id="SSF55804">
    <property type="entry name" value="Phoshotransferase/anion transport protein"/>
    <property type="match status" value="1"/>
</dbReference>
<evidence type="ECO:0000256" key="3">
    <source>
        <dbReference type="ARBA" id="ARBA00022448"/>
    </source>
</evidence>
<dbReference type="Ensembl" id="ENSAPET00000006332.1">
    <property type="protein sequence ID" value="ENSAPEP00000006166.1"/>
    <property type="gene ID" value="ENSAPEG00000004401.1"/>
</dbReference>
<reference evidence="11 12" key="1">
    <citation type="submission" date="2018-03" db="EMBL/GenBank/DDBJ databases">
        <title>Finding Nemo's genes: A chromosome-scale reference assembly of the genome of the orange clownfish Amphiprion percula.</title>
        <authorList>
            <person name="Lehmann R."/>
        </authorList>
    </citation>
    <scope>NUCLEOTIDE SEQUENCE</scope>
</reference>
<dbReference type="Gene3D" id="1.10.287.570">
    <property type="entry name" value="Helical hairpin bin"/>
    <property type="match status" value="1"/>
</dbReference>
<organism evidence="11 12">
    <name type="scientific">Amphiprion percula</name>
    <name type="common">Orange clownfish</name>
    <name type="synonym">Lutjanus percula</name>
    <dbReference type="NCBI Taxonomy" id="161767"/>
    <lineage>
        <taxon>Eukaryota</taxon>
        <taxon>Metazoa</taxon>
        <taxon>Chordata</taxon>
        <taxon>Craniata</taxon>
        <taxon>Vertebrata</taxon>
        <taxon>Euteleostomi</taxon>
        <taxon>Actinopterygii</taxon>
        <taxon>Neopterygii</taxon>
        <taxon>Teleostei</taxon>
        <taxon>Neoteleostei</taxon>
        <taxon>Acanthomorphata</taxon>
        <taxon>Ovalentaria</taxon>
        <taxon>Pomacentridae</taxon>
        <taxon>Amphiprion</taxon>
    </lineage>
</organism>
<evidence type="ECO:0000256" key="9">
    <source>
        <dbReference type="SAM" id="Phobius"/>
    </source>
</evidence>
<dbReference type="GO" id="GO:0016323">
    <property type="term" value="C:basolateral plasma membrane"/>
    <property type="evidence" value="ECO:0007669"/>
    <property type="project" value="TreeGrafter"/>
</dbReference>
<dbReference type="PANTHER" id="PTHR11453:SF127">
    <property type="entry name" value="SOLUTE CARRIER FAMILY 4 MEMBER 11"/>
    <property type="match status" value="1"/>
</dbReference>
<evidence type="ECO:0000256" key="2">
    <source>
        <dbReference type="ARBA" id="ARBA00010993"/>
    </source>
</evidence>
<feature type="transmembrane region" description="Helical" evidence="9">
    <location>
        <begin position="772"/>
        <end position="788"/>
    </location>
</feature>
<dbReference type="Pfam" id="PF00955">
    <property type="entry name" value="HCO3_cotransp"/>
    <property type="match status" value="1"/>
</dbReference>
<dbReference type="InterPro" id="IPR011531">
    <property type="entry name" value="HCO3_transpt-like_TM_dom"/>
</dbReference>
<feature type="transmembrane region" description="Helical" evidence="9">
    <location>
        <begin position="700"/>
        <end position="718"/>
    </location>
</feature>
<keyword evidence="7" id="KW-0406">Ion transport</keyword>
<dbReference type="GeneTree" id="ENSGT00940000154894"/>
<dbReference type="OMA" id="RRAPFYW"/>
<dbReference type="FunFam" id="3.40.930.10:FF:000019">
    <property type="entry name" value="Solute carrier family 4 member 11"/>
    <property type="match status" value="1"/>
</dbReference>
<feature type="transmembrane region" description="Helical" evidence="9">
    <location>
        <begin position="297"/>
        <end position="314"/>
    </location>
</feature>
<dbReference type="AlphaFoldDB" id="A0A3P8S1M8"/>
<evidence type="ECO:0000256" key="1">
    <source>
        <dbReference type="ARBA" id="ARBA00004651"/>
    </source>
</evidence>
<dbReference type="PRINTS" id="PR01231">
    <property type="entry name" value="HCO3TRNSPORT"/>
</dbReference>
<dbReference type="STRING" id="161767.ENSAPEP00000006166"/>
<dbReference type="InterPro" id="IPR016152">
    <property type="entry name" value="PTrfase/Anion_transptr"/>
</dbReference>
<reference evidence="11" key="2">
    <citation type="submission" date="2025-08" db="UniProtKB">
        <authorList>
            <consortium name="Ensembl"/>
        </authorList>
    </citation>
    <scope>IDENTIFICATION</scope>
</reference>
<feature type="transmembrane region" description="Helical" evidence="9">
    <location>
        <begin position="335"/>
        <end position="363"/>
    </location>
</feature>
<feature type="transmembrane region" description="Helical" evidence="9">
    <location>
        <begin position="375"/>
        <end position="396"/>
    </location>
</feature>
<feature type="transmembrane region" description="Helical" evidence="9">
    <location>
        <begin position="574"/>
        <end position="596"/>
    </location>
</feature>
<sequence length="806" mass="90843">CRTGSRRIHLQPTRRTSMTTSSRSAFQVCVQTFCCSCSYQYVKPMNFQEEVRAHRDLDSFLAQASILLDEKAATLDEVLRRMITHVVEDGHGSCNVEELMNSLFTDAGGKDIDVHLLSETIQGVTATSTGIRYQQSWLCILSNVRSLQRRHVCITRLERPQNWGVNCCEARYVILILAPPRTKSTKTAIELGRTFATMFSDISFRQKLLETRTQEEFKQELVYQRQQLSIINEKAVVEEVEDSDPRKGKTLKCKDFFKAGKGVYGDLRRRLPLYPSDFTDGITGKDRCLLKYTTTAIFLYIAILLPAIAFGSLNDESTRGEIDVQKTIVGQSIGGVIYSLFAGSPLVIPLTTAPLAIFISVIRGICDDYDLDFDAFYACIGLWNSLFLILGGLFNVSLLMKLFKRSTEEVIALFISIAFVGDAVKGTVKIFQHYYHGPMLATTNSTVVLQQINEILEMANNQTQNMPEHHNETVSPSGQAEGHASVFLPESLVICTRERPILCLLLMLGTLWLGYTLYLIKRSPYLNDKIREVVSDCALPISVVIFSFIVPVFSVHDGPIFRYPPFEKLSGMNALSAVGLGFLLALLIFIDQNIVISLTHVPEHKLLKGTAFHWDLVLTGFINILMSCLGLPWMHAAFPHSSLHARQLAKVEQHVENGHLYTTVVSVKETRLTSLVANILIGLSAFMLPIPLQWIPKPVLYGLFLYIAATSLDGNQMVDRMALLLKEQTSYPPTHYIRRVPQRKVHYFTALQMIQLIILCAFGMYPLPYMKMVFPLLMILLVPIRTSLLPRMIDAKYLDIMDAQHM</sequence>
<feature type="transmembrane region" description="Helical" evidence="9">
    <location>
        <begin position="501"/>
        <end position="521"/>
    </location>
</feature>
<name>A0A3P8S1M8_AMPPE</name>
<feature type="domain" description="Bicarbonate transporter-like transmembrane" evidence="10">
    <location>
        <begin position="261"/>
        <end position="805"/>
    </location>
</feature>
<dbReference type="Gene3D" id="3.40.930.10">
    <property type="entry name" value="Mannitol-specific EII, Chain A"/>
    <property type="match status" value="1"/>
</dbReference>
<keyword evidence="8 9" id="KW-0472">Membrane</keyword>
<dbReference type="Proteomes" id="UP000265080">
    <property type="component" value="Chromosome 13"/>
</dbReference>
<evidence type="ECO:0000256" key="7">
    <source>
        <dbReference type="ARBA" id="ARBA00023065"/>
    </source>
</evidence>
<evidence type="ECO:0000256" key="6">
    <source>
        <dbReference type="ARBA" id="ARBA00022989"/>
    </source>
</evidence>
<feature type="transmembrane region" description="Helical" evidence="9">
    <location>
        <begin position="616"/>
        <end position="638"/>
    </location>
</feature>
<keyword evidence="4" id="KW-1003">Cell membrane</keyword>
<accession>A0A3P8S1M8</accession>
<feature type="transmembrane region" description="Helical" evidence="9">
    <location>
        <begin position="533"/>
        <end position="553"/>
    </location>
</feature>
<dbReference type="GO" id="GO:0050801">
    <property type="term" value="P:monoatomic ion homeostasis"/>
    <property type="evidence" value="ECO:0007669"/>
    <property type="project" value="TreeGrafter"/>
</dbReference>
<evidence type="ECO:0000313" key="11">
    <source>
        <dbReference type="Ensembl" id="ENSAPEP00000006166.1"/>
    </source>
</evidence>
<evidence type="ECO:0000259" key="10">
    <source>
        <dbReference type="Pfam" id="PF00955"/>
    </source>
</evidence>
<dbReference type="FunFam" id="1.10.287.570:FF:000002">
    <property type="entry name" value="Solute carrier family 4 member 11"/>
    <property type="match status" value="1"/>
</dbReference>
<comment type="subcellular location">
    <subcellularLocation>
        <location evidence="1">Cell membrane</location>
        <topology evidence="1">Multi-pass membrane protein</topology>
    </subcellularLocation>
</comment>
<evidence type="ECO:0000313" key="12">
    <source>
        <dbReference type="Proteomes" id="UP000265080"/>
    </source>
</evidence>
<keyword evidence="12" id="KW-1185">Reference proteome</keyword>
<evidence type="ECO:0000256" key="8">
    <source>
        <dbReference type="ARBA" id="ARBA00023136"/>
    </source>
</evidence>
<keyword evidence="5 9" id="KW-0812">Transmembrane</keyword>
<comment type="similarity">
    <text evidence="2">Belongs to the anion exchanger (TC 2.A.31) family.</text>
</comment>
<dbReference type="GO" id="GO:0005452">
    <property type="term" value="F:solute:inorganic anion antiporter activity"/>
    <property type="evidence" value="ECO:0007669"/>
    <property type="project" value="InterPro"/>
</dbReference>
<protein>
    <submittedName>
        <fullName evidence="11">Solute carrier family 4 member 11</fullName>
    </submittedName>
</protein>
<reference evidence="11" key="3">
    <citation type="submission" date="2025-09" db="UniProtKB">
        <authorList>
            <consortium name="Ensembl"/>
        </authorList>
    </citation>
    <scope>IDENTIFICATION</scope>
</reference>
<keyword evidence="3" id="KW-0813">Transport</keyword>